<evidence type="ECO:0008006" key="3">
    <source>
        <dbReference type="Google" id="ProtNLM"/>
    </source>
</evidence>
<sequence>MKLDTASYTIDQLEKKYRNFFAPAYEISVNGSKISDKLAVTDLRVETSIEATSDSFTFRIVNAYDIANSEFDYLDTFELGKTIDIKLGYVDKLVAVFSGYITSVIAEFQEGQAPALIVRGMDVSYLMMKGSKSRSWNKKKYSDIVSEIAKEYGAKAVADATTTQFPTISQSRVNDYHFIQQLANLVNYDFFVVGKNVYFRKPLTAMTPVLTLELGKTLRSVSVDWNLADQITEVTVRGWNDKELKTFEGKSATVTKLGSNSKTGKDVLASQGKFVENIYTNVTSQDEAKSYADAILSRRSMKLVSGNGECIGIPEIRAGRYIKLDGLGKKLNQPYYLISATHVYDDDGYITRFELGGNAV</sequence>
<accession>A0A4Y8PRI8</accession>
<name>A0A4Y8PRI8_9BACL</name>
<dbReference type="Pfam" id="PF05954">
    <property type="entry name" value="Phage_GPD"/>
    <property type="match status" value="1"/>
</dbReference>
<dbReference type="SUPFAM" id="SSF69279">
    <property type="entry name" value="Phage tail proteins"/>
    <property type="match status" value="1"/>
</dbReference>
<dbReference type="EMBL" id="MYFO01000053">
    <property type="protein sequence ID" value="TFE83261.1"/>
    <property type="molecule type" value="Genomic_DNA"/>
</dbReference>
<reference evidence="1 2" key="1">
    <citation type="submission" date="2017-03" db="EMBL/GenBank/DDBJ databases">
        <title>Isolation of Levoglucosan Utilizing Bacteria.</title>
        <authorList>
            <person name="Arya A.S."/>
        </authorList>
    </citation>
    <scope>NUCLEOTIDE SEQUENCE [LARGE SCALE GENOMIC DNA]</scope>
    <source>
        <strain evidence="1 2">MEC069</strain>
    </source>
</reference>
<gene>
    <name evidence="1" type="ORF">B5M42_23350</name>
</gene>
<proteinExistence type="predicted"/>
<dbReference type="AlphaFoldDB" id="A0A4Y8PRI8"/>
<evidence type="ECO:0000313" key="1">
    <source>
        <dbReference type="EMBL" id="TFE83261.1"/>
    </source>
</evidence>
<organism evidence="1 2">
    <name type="scientific">Paenibacillus athensensis</name>
    <dbReference type="NCBI Taxonomy" id="1967502"/>
    <lineage>
        <taxon>Bacteria</taxon>
        <taxon>Bacillati</taxon>
        <taxon>Bacillota</taxon>
        <taxon>Bacilli</taxon>
        <taxon>Bacillales</taxon>
        <taxon>Paenibacillaceae</taxon>
        <taxon>Paenibacillus</taxon>
    </lineage>
</organism>
<dbReference type="Proteomes" id="UP000298246">
    <property type="component" value="Unassembled WGS sequence"/>
</dbReference>
<comment type="caution">
    <text evidence="1">The sequence shown here is derived from an EMBL/GenBank/DDBJ whole genome shotgun (WGS) entry which is preliminary data.</text>
</comment>
<keyword evidence="2" id="KW-1185">Reference proteome</keyword>
<dbReference type="OrthoDB" id="2641038at2"/>
<evidence type="ECO:0000313" key="2">
    <source>
        <dbReference type="Proteomes" id="UP000298246"/>
    </source>
</evidence>
<protein>
    <recommendedName>
        <fullName evidence="3">Phage protein D</fullName>
    </recommendedName>
</protein>